<dbReference type="InterPro" id="IPR000582">
    <property type="entry name" value="Acyl-CoA-binding_protein"/>
</dbReference>
<dbReference type="Gene3D" id="1.20.80.10">
    <property type="match status" value="1"/>
</dbReference>
<feature type="domain" description="ACB" evidence="2">
    <location>
        <begin position="73"/>
        <end position="159"/>
    </location>
</feature>
<dbReference type="InterPro" id="IPR035984">
    <property type="entry name" value="Acyl-CoA-binding_sf"/>
</dbReference>
<sequence length="429" mass="45924">MGDRCLLLHQRVCLEGLQARPDLNGREGVVVAYDQADGRYTVELDGGDNLRPRVKAANLQRASFDAKAVPAQLRARFKRANISARELPSEVFDQTQRLKLYALSKQSEVGAAPAALPEGASELEAAKWAAWDCVRHLDQVQAMKSYTEIIEKLVQLISSSDSGAPPKTFEPPAPLPRKEAASQANAPPKLPRPTPTSASAVPAPDIDVPVGAPDLEVELGPEPTVELTTWSTKGVLIPAGSTTTVPVVIPDTACTVVYSFVASSDTLSGTGYIRFRIGCPGAPSDGAAFVDQTQHRGEGRFEVAAKTGVLLAVLDNEAGWSPVSVAVKVDVTPMAQLLALQVYKEREATVAKLVGVGSVIREQLARNAAIGRTKCSLEEQLQALRAQVTAVQEQLEHNASDMVACDERTTALQREHTELLHKLKSHAGV</sequence>
<evidence type="ECO:0000256" key="1">
    <source>
        <dbReference type="SAM" id="MobiDB-lite"/>
    </source>
</evidence>
<dbReference type="AlphaFoldDB" id="A0A7S0IH14"/>
<dbReference type="GO" id="GO:0000062">
    <property type="term" value="F:fatty-acyl-CoA binding"/>
    <property type="evidence" value="ECO:0007669"/>
    <property type="project" value="InterPro"/>
</dbReference>
<evidence type="ECO:0000259" key="2">
    <source>
        <dbReference type="PROSITE" id="PS51228"/>
    </source>
</evidence>
<dbReference type="PROSITE" id="PS51228">
    <property type="entry name" value="ACB_2"/>
    <property type="match status" value="1"/>
</dbReference>
<gene>
    <name evidence="3" type="ORF">CLEP1334_LOCUS12</name>
</gene>
<protein>
    <recommendedName>
        <fullName evidence="2">ACB domain-containing protein</fullName>
    </recommendedName>
</protein>
<organism evidence="3">
    <name type="scientific">Calcidiscus leptoporus</name>
    <dbReference type="NCBI Taxonomy" id="127549"/>
    <lineage>
        <taxon>Eukaryota</taxon>
        <taxon>Haptista</taxon>
        <taxon>Haptophyta</taxon>
        <taxon>Prymnesiophyceae</taxon>
        <taxon>Coccolithales</taxon>
        <taxon>Calcidiscaceae</taxon>
        <taxon>Calcidiscus</taxon>
    </lineage>
</organism>
<proteinExistence type="predicted"/>
<dbReference type="Pfam" id="PF00887">
    <property type="entry name" value="ACBP"/>
    <property type="match status" value="1"/>
</dbReference>
<dbReference type="SUPFAM" id="SSF47027">
    <property type="entry name" value="Acyl-CoA binding protein"/>
    <property type="match status" value="1"/>
</dbReference>
<dbReference type="EMBL" id="HBER01000018">
    <property type="protein sequence ID" value="CAD8521742.1"/>
    <property type="molecule type" value="Transcribed_RNA"/>
</dbReference>
<feature type="region of interest" description="Disordered" evidence="1">
    <location>
        <begin position="161"/>
        <end position="210"/>
    </location>
</feature>
<dbReference type="InterPro" id="IPR014352">
    <property type="entry name" value="FERM/acyl-CoA-bd_prot_sf"/>
</dbReference>
<reference evidence="3" key="1">
    <citation type="submission" date="2021-01" db="EMBL/GenBank/DDBJ databases">
        <authorList>
            <person name="Corre E."/>
            <person name="Pelletier E."/>
            <person name="Niang G."/>
            <person name="Scheremetjew M."/>
            <person name="Finn R."/>
            <person name="Kale V."/>
            <person name="Holt S."/>
            <person name="Cochrane G."/>
            <person name="Meng A."/>
            <person name="Brown T."/>
            <person name="Cohen L."/>
        </authorList>
    </citation>
    <scope>NUCLEOTIDE SEQUENCE</scope>
    <source>
        <strain evidence="3">RCC1130</strain>
    </source>
</reference>
<accession>A0A7S0IH14</accession>
<feature type="compositionally biased region" description="Low complexity" evidence="1">
    <location>
        <begin position="195"/>
        <end position="204"/>
    </location>
</feature>
<evidence type="ECO:0000313" key="3">
    <source>
        <dbReference type="EMBL" id="CAD8521742.1"/>
    </source>
</evidence>
<name>A0A7S0IH14_9EUKA</name>